<feature type="domain" description="CWH43-like N-terminal" evidence="3">
    <location>
        <begin position="16"/>
        <end position="218"/>
    </location>
</feature>
<dbReference type="Pfam" id="PF23226">
    <property type="entry name" value="Exo_endo_phos_PGAP2IP"/>
    <property type="match status" value="1"/>
</dbReference>
<reference evidence="7 8" key="1">
    <citation type="journal article" date="2015" name="Biotechnol. Biofuels">
        <title>Enhanced degradation of softwood versus hardwood by the white-rot fungus Pycnoporus coccineus.</title>
        <authorList>
            <person name="Couturier M."/>
            <person name="Navarro D."/>
            <person name="Chevret D."/>
            <person name="Henrissat B."/>
            <person name="Piumi F."/>
            <person name="Ruiz-Duenas F.J."/>
            <person name="Martinez A.T."/>
            <person name="Grigoriev I.V."/>
            <person name="Riley R."/>
            <person name="Lipzen A."/>
            <person name="Berrin J.G."/>
            <person name="Master E.R."/>
            <person name="Rosso M.N."/>
        </authorList>
    </citation>
    <scope>NUCLEOTIDE SEQUENCE [LARGE SCALE GENOMIC DNA]</scope>
    <source>
        <strain evidence="7 8">BRFM310</strain>
    </source>
</reference>
<dbReference type="GO" id="GO:0006506">
    <property type="term" value="P:GPI anchor biosynthetic process"/>
    <property type="evidence" value="ECO:0007669"/>
    <property type="project" value="TreeGrafter"/>
</dbReference>
<dbReference type="InterPro" id="IPR019402">
    <property type="entry name" value="CWH43_N"/>
</dbReference>
<keyword evidence="2" id="KW-1133">Transmembrane helix</keyword>
<dbReference type="GO" id="GO:0031505">
    <property type="term" value="P:fungal-type cell wall organization"/>
    <property type="evidence" value="ECO:0007669"/>
    <property type="project" value="TreeGrafter"/>
</dbReference>
<evidence type="ECO:0000259" key="4">
    <source>
        <dbReference type="Pfam" id="PF23021"/>
    </source>
</evidence>
<gene>
    <name evidence="7" type="ORF">PYCCODRAFT_1372193</name>
</gene>
<evidence type="ECO:0008006" key="9">
    <source>
        <dbReference type="Google" id="ProtNLM"/>
    </source>
</evidence>
<sequence length="1018" mass="112401">MASTTAKPKPFVFPAATLARVHTVLALVAFFSALLLGCALHYKKIVKNGVAGYPDEWFPSVSATIGDWYPERNIFQILIAINSGPRFALVALQYYLQRTPTSSIPGFLFLVGVLRTLSCGGWVYITSSDDHDVHDVLMISYIVLNLPWMFGSLACTPLHHVASRRRRFFASIVPMIYFFIQHKVHRVPGAYTHYSFFEWALIILDVLYDSSAELDLKAADLKITIGSWAEGPESSKIIAKVTQEAVAPSPVVQSSVSTGQKEKSVQKGSDKVASNATAKQSNHLLSLARPSIAFASDVYLSYIFWSVYTSLAPTLFYFSVWELGISGQELALLSMVSPILLGIPPLRSWATTRDGRTILHGLSLIGLAAYLLPSPLGRLLLVSFASASASIGVAVDWLESQGEEVTNQAIVTGLGFLVSSLSKHANDGNNPVWPFVDDRSGGYNKTGLVLALLAIYEFATRPSELLAAPVAPSSTDSTKESKEVSPPTKHWFPASLALGGFIFTIHSLISDPSTLIAWSWTGYPIKGPIPNVHGSLTHVAQALGLGLATFLSRPGFSADALAHPAWLACGASSAYIMYAYKDWTGYAGGLGVAFFLMSIFPSVWAYVAQAGKSRVARTMATTWLVVCLYDVASTFTVAYAFVPGGEYFRERTDLVLAAQFACIALAFHWSRLLPRRSSTTAPSSRATPSLPHGRHFKAQYTLALLTTLSLLATLWHSNWPRIVPRPHREAARIVRAGIWTVHFGIDNEGRDSQRRMRDLIQDMELDVVGLLETDLHRVVFGNRDLTRVIAEELGYYVDIGPGPNQHTWGAVLLSKFPILNSTHHLLPSPDGELAPAIEAILDMYGTEVKVVVSHNGQEETPLDRELQSTELARIMSESYPDPVIFLGYVVTKPHAPRPAPYDIMVTDGKVHDIDSDDYDRWCEYIFYRGLYRTAYARVSRSTITDTELQIGQFVVPKRGEGIVDDSKDARYMRAWKEELPVDHWFPMEYYPEMGGKRGHFYHVFNTPLYYKVPGGASL</sequence>
<dbReference type="InterPro" id="IPR057315">
    <property type="entry name" value="Exo_endo_phos_PGAP2IP_C"/>
</dbReference>
<feature type="transmembrane region" description="Helical" evidence="2">
    <location>
        <begin position="107"/>
        <end position="125"/>
    </location>
</feature>
<dbReference type="SUPFAM" id="SSF56219">
    <property type="entry name" value="DNase I-like"/>
    <property type="match status" value="1"/>
</dbReference>
<evidence type="ECO:0000313" key="7">
    <source>
        <dbReference type="EMBL" id="OSC99957.1"/>
    </source>
</evidence>
<dbReference type="InterPro" id="IPR053912">
    <property type="entry name" value="PGAP2IP_TM_1nd"/>
</dbReference>
<evidence type="ECO:0000313" key="8">
    <source>
        <dbReference type="Proteomes" id="UP000193067"/>
    </source>
</evidence>
<dbReference type="Proteomes" id="UP000193067">
    <property type="component" value="Unassembled WGS sequence"/>
</dbReference>
<keyword evidence="2" id="KW-0472">Membrane</keyword>
<feature type="transmembrane region" description="Helical" evidence="2">
    <location>
        <begin position="21"/>
        <end position="42"/>
    </location>
</feature>
<feature type="domain" description="PGAP2IP second transmembrane" evidence="4">
    <location>
        <begin position="489"/>
        <end position="670"/>
    </location>
</feature>
<name>A0A1Y2IFT0_TRAC3</name>
<dbReference type="PANTHER" id="PTHR14859">
    <property type="entry name" value="CALCOFLUOR WHITE HYPERSENSITIVE PROTEIN PRECURSOR"/>
    <property type="match status" value="1"/>
</dbReference>
<accession>A0A1Y2IFT0</accession>
<dbReference type="GO" id="GO:0016020">
    <property type="term" value="C:membrane"/>
    <property type="evidence" value="ECO:0007669"/>
    <property type="project" value="GOC"/>
</dbReference>
<organism evidence="7 8">
    <name type="scientific">Trametes coccinea (strain BRFM310)</name>
    <name type="common">Pycnoporus coccineus</name>
    <dbReference type="NCBI Taxonomy" id="1353009"/>
    <lineage>
        <taxon>Eukaryota</taxon>
        <taxon>Fungi</taxon>
        <taxon>Dikarya</taxon>
        <taxon>Basidiomycota</taxon>
        <taxon>Agaricomycotina</taxon>
        <taxon>Agaricomycetes</taxon>
        <taxon>Polyporales</taxon>
        <taxon>Polyporaceae</taxon>
        <taxon>Trametes</taxon>
    </lineage>
</organism>
<evidence type="ECO:0000256" key="1">
    <source>
        <dbReference type="SAM" id="MobiDB-lite"/>
    </source>
</evidence>
<evidence type="ECO:0000259" key="6">
    <source>
        <dbReference type="Pfam" id="PF23226"/>
    </source>
</evidence>
<dbReference type="EMBL" id="KZ084123">
    <property type="protein sequence ID" value="OSC99957.1"/>
    <property type="molecule type" value="Genomic_DNA"/>
</dbReference>
<dbReference type="GO" id="GO:0005783">
    <property type="term" value="C:endoplasmic reticulum"/>
    <property type="evidence" value="ECO:0007669"/>
    <property type="project" value="TreeGrafter"/>
</dbReference>
<dbReference type="AlphaFoldDB" id="A0A1Y2IFT0"/>
<feature type="transmembrane region" description="Helical" evidence="2">
    <location>
        <begin position="137"/>
        <end position="156"/>
    </location>
</feature>
<protein>
    <recommendedName>
        <fullName evidence="9">Calcofluor white hypersensitive protein</fullName>
    </recommendedName>
</protein>
<dbReference type="Pfam" id="PF23022">
    <property type="entry name" value="6TM_1st_PGAP2IP"/>
    <property type="match status" value="1"/>
</dbReference>
<feature type="transmembrane region" description="Helical" evidence="2">
    <location>
        <begin position="330"/>
        <end position="350"/>
    </location>
</feature>
<dbReference type="Pfam" id="PF23021">
    <property type="entry name" value="6TM_2nd_PGAP2IP"/>
    <property type="match status" value="1"/>
</dbReference>
<feature type="region of interest" description="Disordered" evidence="1">
    <location>
        <begin position="252"/>
        <end position="272"/>
    </location>
</feature>
<feature type="transmembrane region" description="Helical" evidence="2">
    <location>
        <begin position="357"/>
        <end position="373"/>
    </location>
</feature>
<dbReference type="FunFam" id="3.60.10.10:FF:000100">
    <property type="entry name" value="Unplaced genomic scaffold supercont2.12, whole genome shotgun sequence"/>
    <property type="match status" value="1"/>
</dbReference>
<feature type="compositionally biased region" description="Basic and acidic residues" evidence="1">
    <location>
        <begin position="260"/>
        <end position="270"/>
    </location>
</feature>
<dbReference type="OrthoDB" id="68581at2759"/>
<proteinExistence type="predicted"/>
<evidence type="ECO:0000259" key="3">
    <source>
        <dbReference type="Pfam" id="PF10277"/>
    </source>
</evidence>
<feature type="transmembrane region" description="Helical" evidence="2">
    <location>
        <begin position="620"/>
        <end position="642"/>
    </location>
</feature>
<keyword evidence="8" id="KW-1185">Reference proteome</keyword>
<feature type="transmembrane region" description="Helical" evidence="2">
    <location>
        <begin position="586"/>
        <end position="608"/>
    </location>
</feature>
<dbReference type="STRING" id="1353009.A0A1Y2IFT0"/>
<dbReference type="Gene3D" id="3.60.10.10">
    <property type="entry name" value="Endonuclease/exonuclease/phosphatase"/>
    <property type="match status" value="1"/>
</dbReference>
<dbReference type="InterPro" id="IPR051916">
    <property type="entry name" value="GPI-anchor_lipid_remodeler"/>
</dbReference>
<keyword evidence="2" id="KW-0812">Transmembrane</keyword>
<evidence type="ECO:0000256" key="2">
    <source>
        <dbReference type="SAM" id="Phobius"/>
    </source>
</evidence>
<feature type="transmembrane region" description="Helical" evidence="2">
    <location>
        <begin position="299"/>
        <end position="318"/>
    </location>
</feature>
<dbReference type="InterPro" id="IPR053911">
    <property type="entry name" value="PGAP2IP_TM_2nd"/>
</dbReference>
<evidence type="ECO:0000259" key="5">
    <source>
        <dbReference type="Pfam" id="PF23022"/>
    </source>
</evidence>
<dbReference type="PANTHER" id="PTHR14859:SF1">
    <property type="entry name" value="PGAP2-INTERACTING PROTEIN"/>
    <property type="match status" value="1"/>
</dbReference>
<feature type="domain" description="PGAP2IP C-terminal nuclease-like" evidence="6">
    <location>
        <begin position="732"/>
        <end position="972"/>
    </location>
</feature>
<feature type="domain" description="PGAP2IP first transmembrane" evidence="5">
    <location>
        <begin position="302"/>
        <end position="456"/>
    </location>
</feature>
<dbReference type="InterPro" id="IPR036691">
    <property type="entry name" value="Endo/exonu/phosph_ase_sf"/>
</dbReference>
<dbReference type="Pfam" id="PF10277">
    <property type="entry name" value="Frag1"/>
    <property type="match status" value="1"/>
</dbReference>